<gene>
    <name evidence="10" type="ORF">LHGZ1_1907</name>
</gene>
<dbReference type="CDD" id="cd03020">
    <property type="entry name" value="DsbA_DsbC_DsbG"/>
    <property type="match status" value="1"/>
</dbReference>
<dbReference type="OrthoDB" id="12976at2"/>
<dbReference type="PANTHER" id="PTHR35272">
    <property type="entry name" value="THIOL:DISULFIDE INTERCHANGE PROTEIN DSBC-RELATED"/>
    <property type="match status" value="1"/>
</dbReference>
<evidence type="ECO:0000313" key="11">
    <source>
        <dbReference type="Proteomes" id="UP000197424"/>
    </source>
</evidence>
<evidence type="ECO:0000256" key="7">
    <source>
        <dbReference type="RuleBase" id="RU364038"/>
    </source>
</evidence>
<organism evidence="10 11">
    <name type="scientific">Laribacter hongkongensis</name>
    <dbReference type="NCBI Taxonomy" id="168471"/>
    <lineage>
        <taxon>Bacteria</taxon>
        <taxon>Pseudomonadati</taxon>
        <taxon>Pseudomonadota</taxon>
        <taxon>Betaproteobacteria</taxon>
        <taxon>Neisseriales</taxon>
        <taxon>Aquaspirillaceae</taxon>
        <taxon>Laribacter</taxon>
    </lineage>
</organism>
<dbReference type="RefSeq" id="WP_088860904.1">
    <property type="nucleotide sequence ID" value="NZ_CP022115.1"/>
</dbReference>
<protein>
    <recommendedName>
        <fullName evidence="7">Thiol:disulfide interchange protein</fullName>
    </recommendedName>
</protein>
<dbReference type="Pfam" id="PF10411">
    <property type="entry name" value="DsbC_N"/>
    <property type="match status" value="1"/>
</dbReference>
<name>A0A248LJ15_9NEIS</name>
<sequence>MLRLRPLAAFMLAIPLLACAAGTADNTDSVRQAFEKKFPQRQVQAVRATPVTGIYEIVLPDRQVVYADAKVKHLFVGDLIDVDARQSLTEARVAELSKVDGKNLPLDLAFKEVRGNGSRKLAVFSDPDCPFCKRLERDSLKGVTNVTIYTFLYPLTSLHPDAMHKSAQILCSSNPQAAWSDFMLNDKPLAGDGKCAAADKLASIQQLAEKLGISGTPALVFPNGQLVSGAIPKTDVEKLLNSK</sequence>
<dbReference type="Gene3D" id="3.40.30.10">
    <property type="entry name" value="Glutaredoxin"/>
    <property type="match status" value="1"/>
</dbReference>
<dbReference type="InterPro" id="IPR033954">
    <property type="entry name" value="DiS-bond_Isoase_DsbC/G"/>
</dbReference>
<evidence type="ECO:0000259" key="9">
    <source>
        <dbReference type="Pfam" id="PF13098"/>
    </source>
</evidence>
<dbReference type="AlphaFoldDB" id="A0A248LJ15"/>
<reference evidence="11" key="1">
    <citation type="submission" date="2017-06" db="EMBL/GenBank/DDBJ databases">
        <title>Whole genome sequence of Laribacter hongkongensis LHGZ1.</title>
        <authorList>
            <person name="Chen D."/>
            <person name="Wu H."/>
            <person name="Chen J."/>
        </authorList>
    </citation>
    <scope>NUCLEOTIDE SEQUENCE [LARGE SCALE GENOMIC DNA]</scope>
    <source>
        <strain evidence="11">LHGZ1</strain>
    </source>
</reference>
<comment type="function">
    <text evidence="7">Required for disulfide bond formation in some periplasmic proteins. Acts by transferring its disulfide bond to other proteins and is reduced in the process.</text>
</comment>
<feature type="chain" id="PRO_5011822948" description="Thiol:disulfide interchange protein" evidence="7">
    <location>
        <begin position="21"/>
        <end position="243"/>
    </location>
</feature>
<evidence type="ECO:0000256" key="1">
    <source>
        <dbReference type="ARBA" id="ARBA00004418"/>
    </source>
</evidence>
<dbReference type="Gene3D" id="3.10.450.70">
    <property type="entry name" value="Disulphide bond isomerase, DsbC/G, N-terminal"/>
    <property type="match status" value="1"/>
</dbReference>
<proteinExistence type="inferred from homology"/>
<feature type="domain" description="Disulphide bond isomerase DsbC/G N-terminal" evidence="8">
    <location>
        <begin position="24"/>
        <end position="90"/>
    </location>
</feature>
<dbReference type="SUPFAM" id="SSF54423">
    <property type="entry name" value="DsbC/DsbG N-terminal domain-like"/>
    <property type="match status" value="1"/>
</dbReference>
<feature type="signal peptide" evidence="7">
    <location>
        <begin position="1"/>
        <end position="20"/>
    </location>
</feature>
<dbReference type="InterPro" id="IPR012336">
    <property type="entry name" value="Thioredoxin-like_fold"/>
</dbReference>
<evidence type="ECO:0000256" key="3">
    <source>
        <dbReference type="ARBA" id="ARBA00022729"/>
    </source>
</evidence>
<evidence type="ECO:0000256" key="5">
    <source>
        <dbReference type="ARBA" id="ARBA00023157"/>
    </source>
</evidence>
<evidence type="ECO:0000313" key="10">
    <source>
        <dbReference type="EMBL" id="ASJ24738.1"/>
    </source>
</evidence>
<comment type="subcellular location">
    <subcellularLocation>
        <location evidence="1 7">Periplasm</location>
    </subcellularLocation>
</comment>
<comment type="similarity">
    <text evidence="2 7">Belongs to the thioredoxin family. DsbC subfamily.</text>
</comment>
<dbReference type="Pfam" id="PF13098">
    <property type="entry name" value="Thioredoxin_2"/>
    <property type="match status" value="1"/>
</dbReference>
<dbReference type="InterPro" id="IPR051470">
    <property type="entry name" value="Thiol:disulfide_interchange"/>
</dbReference>
<dbReference type="GO" id="GO:0042597">
    <property type="term" value="C:periplasmic space"/>
    <property type="evidence" value="ECO:0007669"/>
    <property type="project" value="UniProtKB-SubCell"/>
</dbReference>
<accession>A0A248LJ15</accession>
<dbReference type="SUPFAM" id="SSF52833">
    <property type="entry name" value="Thioredoxin-like"/>
    <property type="match status" value="1"/>
</dbReference>
<evidence type="ECO:0000256" key="2">
    <source>
        <dbReference type="ARBA" id="ARBA00009813"/>
    </source>
</evidence>
<dbReference type="InterPro" id="IPR018950">
    <property type="entry name" value="DiS-bond_isomerase_DsbC/G_N"/>
</dbReference>
<evidence type="ECO:0000256" key="4">
    <source>
        <dbReference type="ARBA" id="ARBA00022764"/>
    </source>
</evidence>
<dbReference type="EMBL" id="CP022115">
    <property type="protein sequence ID" value="ASJ24738.1"/>
    <property type="molecule type" value="Genomic_DNA"/>
</dbReference>
<keyword evidence="3 7" id="KW-0732">Signal</keyword>
<dbReference type="PANTHER" id="PTHR35272:SF3">
    <property type="entry name" value="THIOL:DISULFIDE INTERCHANGE PROTEIN DSBC"/>
    <property type="match status" value="1"/>
</dbReference>
<dbReference type="Proteomes" id="UP000197424">
    <property type="component" value="Chromosome"/>
</dbReference>
<keyword evidence="4 7" id="KW-0574">Periplasm</keyword>
<keyword evidence="5" id="KW-1015">Disulfide bond</keyword>
<dbReference type="InterPro" id="IPR009094">
    <property type="entry name" value="DiS-bond_isomerase_DsbC/G_N_sf"/>
</dbReference>
<dbReference type="InterPro" id="IPR036249">
    <property type="entry name" value="Thioredoxin-like_sf"/>
</dbReference>
<feature type="domain" description="Thioredoxin-like fold" evidence="9">
    <location>
        <begin position="114"/>
        <end position="240"/>
    </location>
</feature>
<evidence type="ECO:0000256" key="6">
    <source>
        <dbReference type="ARBA" id="ARBA00023284"/>
    </source>
</evidence>
<evidence type="ECO:0000259" key="8">
    <source>
        <dbReference type="Pfam" id="PF10411"/>
    </source>
</evidence>
<keyword evidence="6 7" id="KW-0676">Redox-active center</keyword>